<keyword evidence="1" id="KW-0805">Transcription regulation</keyword>
<name>S9S897_9RHOB</name>
<dbReference type="InterPro" id="IPR028978">
    <property type="entry name" value="Chorismate_lyase_/UTRA_dom_sf"/>
</dbReference>
<dbReference type="InterPro" id="IPR036388">
    <property type="entry name" value="WH-like_DNA-bd_sf"/>
</dbReference>
<dbReference type="SMART" id="SM00866">
    <property type="entry name" value="UTRA"/>
    <property type="match status" value="1"/>
</dbReference>
<dbReference type="InterPro" id="IPR050679">
    <property type="entry name" value="Bact_HTH_transcr_reg"/>
</dbReference>
<dbReference type="Pfam" id="PF07702">
    <property type="entry name" value="UTRA"/>
    <property type="match status" value="1"/>
</dbReference>
<dbReference type="HOGENOM" id="CLU_063236_0_2_5"/>
<feature type="domain" description="HTH gntR-type" evidence="4">
    <location>
        <begin position="8"/>
        <end position="76"/>
    </location>
</feature>
<dbReference type="AlphaFoldDB" id="S9S897"/>
<organism evidence="5 6">
    <name type="scientific">Rubellimicrobium thermophilum DSM 16684</name>
    <dbReference type="NCBI Taxonomy" id="1123069"/>
    <lineage>
        <taxon>Bacteria</taxon>
        <taxon>Pseudomonadati</taxon>
        <taxon>Pseudomonadota</taxon>
        <taxon>Alphaproteobacteria</taxon>
        <taxon>Rhodobacterales</taxon>
        <taxon>Roseobacteraceae</taxon>
        <taxon>Rubellimicrobium</taxon>
    </lineage>
</organism>
<dbReference type="PRINTS" id="PR00035">
    <property type="entry name" value="HTHGNTR"/>
</dbReference>
<gene>
    <name evidence="5" type="ORF">ruthe_01215</name>
</gene>
<evidence type="ECO:0000256" key="3">
    <source>
        <dbReference type="ARBA" id="ARBA00023163"/>
    </source>
</evidence>
<comment type="caution">
    <text evidence="5">The sequence shown here is derived from an EMBL/GenBank/DDBJ whole genome shotgun (WGS) entry which is preliminary data.</text>
</comment>
<dbReference type="STRING" id="1123069.ruthe_01215"/>
<dbReference type="RefSeq" id="WP_021097308.1">
    <property type="nucleotide sequence ID" value="NZ_KE557320.1"/>
</dbReference>
<dbReference type="PATRIC" id="fig|1123069.3.peg.1185"/>
<evidence type="ECO:0000313" key="6">
    <source>
        <dbReference type="Proteomes" id="UP000015346"/>
    </source>
</evidence>
<dbReference type="Gene3D" id="3.40.1410.10">
    <property type="entry name" value="Chorismate lyase-like"/>
    <property type="match status" value="1"/>
</dbReference>
<dbReference type="Proteomes" id="UP000015346">
    <property type="component" value="Unassembled WGS sequence"/>
</dbReference>
<keyword evidence="2" id="KW-0238">DNA-binding</keyword>
<dbReference type="Gene3D" id="1.10.10.10">
    <property type="entry name" value="Winged helix-like DNA-binding domain superfamily/Winged helix DNA-binding domain"/>
    <property type="match status" value="1"/>
</dbReference>
<reference evidence="5 6" key="1">
    <citation type="journal article" date="2013" name="Stand. Genomic Sci.">
        <title>Genome sequence of the reddish-pigmented Rubellimicrobium thermophilum type strain (DSM 16684(T)), a member of the Roseobacter clade.</title>
        <authorList>
            <person name="Fiebig A."/>
            <person name="Riedel T."/>
            <person name="Gronow S."/>
            <person name="Petersen J."/>
            <person name="Klenk H.P."/>
            <person name="Goker M."/>
        </authorList>
    </citation>
    <scope>NUCLEOTIDE SEQUENCE [LARGE SCALE GENOMIC DNA]</scope>
    <source>
        <strain evidence="5 6">DSM 16684</strain>
    </source>
</reference>
<protein>
    <submittedName>
        <fullName evidence="5">Transcriptional regulator, GntR family</fullName>
    </submittedName>
</protein>
<keyword evidence="3" id="KW-0804">Transcription</keyword>
<dbReference type="SUPFAM" id="SSF64288">
    <property type="entry name" value="Chorismate lyase-like"/>
    <property type="match status" value="1"/>
</dbReference>
<dbReference type="EMBL" id="AOLV01000010">
    <property type="protein sequence ID" value="EPX86400.1"/>
    <property type="molecule type" value="Genomic_DNA"/>
</dbReference>
<dbReference type="PANTHER" id="PTHR44846">
    <property type="entry name" value="MANNOSYL-D-GLYCERATE TRANSPORT/METABOLISM SYSTEM REPRESSOR MNGR-RELATED"/>
    <property type="match status" value="1"/>
</dbReference>
<dbReference type="GO" id="GO:0003677">
    <property type="term" value="F:DNA binding"/>
    <property type="evidence" value="ECO:0007669"/>
    <property type="project" value="UniProtKB-KW"/>
</dbReference>
<accession>S9S897</accession>
<dbReference type="CDD" id="cd07377">
    <property type="entry name" value="WHTH_GntR"/>
    <property type="match status" value="1"/>
</dbReference>
<dbReference type="SMART" id="SM00345">
    <property type="entry name" value="HTH_GNTR"/>
    <property type="match status" value="1"/>
</dbReference>
<dbReference type="InterPro" id="IPR011663">
    <property type="entry name" value="UTRA"/>
</dbReference>
<dbReference type="InterPro" id="IPR000524">
    <property type="entry name" value="Tscrpt_reg_HTH_GntR"/>
</dbReference>
<dbReference type="PROSITE" id="PS50949">
    <property type="entry name" value="HTH_GNTR"/>
    <property type="match status" value="1"/>
</dbReference>
<dbReference type="PANTHER" id="PTHR44846:SF16">
    <property type="entry name" value="TRANSCRIPTIONAL REGULATOR PHNF-RELATED"/>
    <property type="match status" value="1"/>
</dbReference>
<evidence type="ECO:0000256" key="1">
    <source>
        <dbReference type="ARBA" id="ARBA00023015"/>
    </source>
</evidence>
<evidence type="ECO:0000313" key="5">
    <source>
        <dbReference type="EMBL" id="EPX86400.1"/>
    </source>
</evidence>
<dbReference type="GO" id="GO:0003700">
    <property type="term" value="F:DNA-binding transcription factor activity"/>
    <property type="evidence" value="ECO:0007669"/>
    <property type="project" value="InterPro"/>
</dbReference>
<dbReference type="Pfam" id="PF00392">
    <property type="entry name" value="GntR"/>
    <property type="match status" value="1"/>
</dbReference>
<evidence type="ECO:0000256" key="2">
    <source>
        <dbReference type="ARBA" id="ARBA00023125"/>
    </source>
</evidence>
<dbReference type="OrthoDB" id="9808698at2"/>
<evidence type="ECO:0000259" key="4">
    <source>
        <dbReference type="PROSITE" id="PS50949"/>
    </source>
</evidence>
<dbReference type="SUPFAM" id="SSF46785">
    <property type="entry name" value="Winged helix' DNA-binding domain"/>
    <property type="match status" value="1"/>
</dbReference>
<keyword evidence="6" id="KW-1185">Reference proteome</keyword>
<proteinExistence type="predicted"/>
<dbReference type="InterPro" id="IPR036390">
    <property type="entry name" value="WH_DNA-bd_sf"/>
</dbReference>
<sequence>MAADATGALGWQDVAALARARLAARIWPPGAIIPPEAELAREFGVSRSTVNRALRALAEEGWLDRRRKAGTRVAERPVHRATLAIPLMRDEVEAAGHRYGYRLLDREVTATPGLLALQLGMRGVPRVLRLEALHLADGRPWAHEERWISPETAPGVFEADFAAQSANEWLVTHVPCSSVEVSVSAERATGRVAAMLECEDGEAILVVERITRQEGRGVTLLRLSHAPGHRIRSTPG</sequence>